<organism evidence="1">
    <name type="scientific">Dasosvirus sp</name>
    <dbReference type="NCBI Taxonomy" id="2487764"/>
    <lineage>
        <taxon>Viruses</taxon>
        <taxon>Varidnaviria</taxon>
        <taxon>Bamfordvirae</taxon>
        <taxon>Nucleocytoviricota</taxon>
        <taxon>Megaviricetes</taxon>
        <taxon>Imitervirales</taxon>
        <taxon>Mimiviridae</taxon>
        <taxon>Klosneuvirinae</taxon>
    </lineage>
</organism>
<evidence type="ECO:0000313" key="1">
    <source>
        <dbReference type="EMBL" id="AYV77566.1"/>
    </source>
</evidence>
<feature type="non-terminal residue" evidence="1">
    <location>
        <position position="63"/>
    </location>
</feature>
<protein>
    <submittedName>
        <fullName evidence="1">Uncharacterized protein</fullName>
    </submittedName>
</protein>
<reference evidence="1" key="1">
    <citation type="submission" date="2018-10" db="EMBL/GenBank/DDBJ databases">
        <title>Hidden diversity of soil giant viruses.</title>
        <authorList>
            <person name="Schulz F."/>
            <person name="Alteio L."/>
            <person name="Goudeau D."/>
            <person name="Ryan E.M."/>
            <person name="Malmstrom R.R."/>
            <person name="Blanchard J."/>
            <person name="Woyke T."/>
        </authorList>
    </citation>
    <scope>NUCLEOTIDE SEQUENCE</scope>
    <source>
        <strain evidence="1">DSV1</strain>
    </source>
</reference>
<accession>A0A3G4ZRM6</accession>
<sequence>MSTKNSYDNLDFLLSIYYDFVYRKVPEKNYAFAPISRSHIQLIDLKKPDNFDASYLLDGDFKY</sequence>
<dbReference type="EMBL" id="MK072048">
    <property type="protein sequence ID" value="AYV77566.1"/>
    <property type="molecule type" value="Genomic_DNA"/>
</dbReference>
<proteinExistence type="predicted"/>
<gene>
    <name evidence="1" type="ORF">Dasosvirus7_13</name>
</gene>
<name>A0A3G4ZRM6_9VIRU</name>